<dbReference type="Gramene" id="AET1Gv20094900.19">
    <property type="protein sequence ID" value="AET1Gv20094900.19"/>
    <property type="gene ID" value="AET1Gv20094900"/>
</dbReference>
<reference evidence="2" key="1">
    <citation type="journal article" date="2014" name="Science">
        <title>Ancient hybridizations among the ancestral genomes of bread wheat.</title>
        <authorList>
            <consortium name="International Wheat Genome Sequencing Consortium,"/>
            <person name="Marcussen T."/>
            <person name="Sandve S.R."/>
            <person name="Heier L."/>
            <person name="Spannagl M."/>
            <person name="Pfeifer M."/>
            <person name="Jakobsen K.S."/>
            <person name="Wulff B.B."/>
            <person name="Steuernagel B."/>
            <person name="Mayer K.F."/>
            <person name="Olsen O.A."/>
        </authorList>
    </citation>
    <scope>NUCLEOTIDE SEQUENCE [LARGE SCALE GENOMIC DNA]</scope>
    <source>
        <strain evidence="2">cv. AL8/78</strain>
    </source>
</reference>
<reference evidence="1" key="3">
    <citation type="journal article" date="2017" name="Nature">
        <title>Genome sequence of the progenitor of the wheat D genome Aegilops tauschii.</title>
        <authorList>
            <person name="Luo M.C."/>
            <person name="Gu Y.Q."/>
            <person name="Puiu D."/>
            <person name="Wang H."/>
            <person name="Twardziok S.O."/>
            <person name="Deal K.R."/>
            <person name="Huo N."/>
            <person name="Zhu T."/>
            <person name="Wang L."/>
            <person name="Wang Y."/>
            <person name="McGuire P.E."/>
            <person name="Liu S."/>
            <person name="Long H."/>
            <person name="Ramasamy R.K."/>
            <person name="Rodriguez J.C."/>
            <person name="Van S.L."/>
            <person name="Yuan L."/>
            <person name="Wang Z."/>
            <person name="Xia Z."/>
            <person name="Xiao L."/>
            <person name="Anderson O.D."/>
            <person name="Ouyang S."/>
            <person name="Liang Y."/>
            <person name="Zimin A.V."/>
            <person name="Pertea G."/>
            <person name="Qi P."/>
            <person name="Bennetzen J.L."/>
            <person name="Dai X."/>
            <person name="Dawson M.W."/>
            <person name="Muller H.G."/>
            <person name="Kugler K."/>
            <person name="Rivarola-Duarte L."/>
            <person name="Spannagl M."/>
            <person name="Mayer K.F.X."/>
            <person name="Lu F.H."/>
            <person name="Bevan M.W."/>
            <person name="Leroy P."/>
            <person name="Li P."/>
            <person name="You F.M."/>
            <person name="Sun Q."/>
            <person name="Liu Z."/>
            <person name="Lyons E."/>
            <person name="Wicker T."/>
            <person name="Salzberg S.L."/>
            <person name="Devos K.M."/>
            <person name="Dvorak J."/>
        </authorList>
    </citation>
    <scope>NUCLEOTIDE SEQUENCE [LARGE SCALE GENOMIC DNA]</scope>
    <source>
        <strain evidence="1">cv. AL8/78</strain>
    </source>
</reference>
<sequence length="39" mass="4363">MRVFPDATGACVLGLNCHHRIYKTHDTSTSKCCLLFVHS</sequence>
<reference evidence="1" key="4">
    <citation type="submission" date="2019-03" db="UniProtKB">
        <authorList>
            <consortium name="EnsemblPlants"/>
        </authorList>
    </citation>
    <scope>IDENTIFICATION</scope>
</reference>
<protein>
    <submittedName>
        <fullName evidence="1">Uncharacterized protein</fullName>
    </submittedName>
</protein>
<reference evidence="1" key="5">
    <citation type="journal article" date="2021" name="G3 (Bethesda)">
        <title>Aegilops tauschii genome assembly Aet v5.0 features greater sequence contiguity and improved annotation.</title>
        <authorList>
            <person name="Wang L."/>
            <person name="Zhu T."/>
            <person name="Rodriguez J.C."/>
            <person name="Deal K.R."/>
            <person name="Dubcovsky J."/>
            <person name="McGuire P.E."/>
            <person name="Lux T."/>
            <person name="Spannagl M."/>
            <person name="Mayer K.F.X."/>
            <person name="Baldrich P."/>
            <person name="Meyers B.C."/>
            <person name="Huo N."/>
            <person name="Gu Y.Q."/>
            <person name="Zhou H."/>
            <person name="Devos K.M."/>
            <person name="Bennetzen J.L."/>
            <person name="Unver T."/>
            <person name="Budak H."/>
            <person name="Gulick P.J."/>
            <person name="Galiba G."/>
            <person name="Kalapos B."/>
            <person name="Nelson D.R."/>
            <person name="Li P."/>
            <person name="You F.M."/>
            <person name="Luo M.C."/>
            <person name="Dvorak J."/>
        </authorList>
    </citation>
    <scope>NUCLEOTIDE SEQUENCE [LARGE SCALE GENOMIC DNA]</scope>
    <source>
        <strain evidence="1">cv. AL8/78</strain>
    </source>
</reference>
<evidence type="ECO:0000313" key="2">
    <source>
        <dbReference type="Proteomes" id="UP000015105"/>
    </source>
</evidence>
<organism evidence="1 2">
    <name type="scientific">Aegilops tauschii subsp. strangulata</name>
    <name type="common">Goatgrass</name>
    <dbReference type="NCBI Taxonomy" id="200361"/>
    <lineage>
        <taxon>Eukaryota</taxon>
        <taxon>Viridiplantae</taxon>
        <taxon>Streptophyta</taxon>
        <taxon>Embryophyta</taxon>
        <taxon>Tracheophyta</taxon>
        <taxon>Spermatophyta</taxon>
        <taxon>Magnoliopsida</taxon>
        <taxon>Liliopsida</taxon>
        <taxon>Poales</taxon>
        <taxon>Poaceae</taxon>
        <taxon>BOP clade</taxon>
        <taxon>Pooideae</taxon>
        <taxon>Triticodae</taxon>
        <taxon>Triticeae</taxon>
        <taxon>Triticinae</taxon>
        <taxon>Aegilops</taxon>
    </lineage>
</organism>
<keyword evidence="2" id="KW-1185">Reference proteome</keyword>
<dbReference type="EnsemblPlants" id="AET1Gv20094900.19">
    <property type="protein sequence ID" value="AET1Gv20094900.19"/>
    <property type="gene ID" value="AET1Gv20094900"/>
</dbReference>
<proteinExistence type="predicted"/>
<evidence type="ECO:0000313" key="1">
    <source>
        <dbReference type="EnsemblPlants" id="AET1Gv20094900.19"/>
    </source>
</evidence>
<reference evidence="2" key="2">
    <citation type="journal article" date="2017" name="Nat. Plants">
        <title>The Aegilops tauschii genome reveals multiple impacts of transposons.</title>
        <authorList>
            <person name="Zhao G."/>
            <person name="Zou C."/>
            <person name="Li K."/>
            <person name="Wang K."/>
            <person name="Li T."/>
            <person name="Gao L."/>
            <person name="Zhang X."/>
            <person name="Wang H."/>
            <person name="Yang Z."/>
            <person name="Liu X."/>
            <person name="Jiang W."/>
            <person name="Mao L."/>
            <person name="Kong X."/>
            <person name="Jiao Y."/>
            <person name="Jia J."/>
        </authorList>
    </citation>
    <scope>NUCLEOTIDE SEQUENCE [LARGE SCALE GENOMIC DNA]</scope>
    <source>
        <strain evidence="2">cv. AL8/78</strain>
    </source>
</reference>
<name>A0A452XPJ7_AEGTS</name>
<accession>A0A452XPJ7</accession>
<dbReference type="AlphaFoldDB" id="A0A452XPJ7"/>
<dbReference type="Proteomes" id="UP000015105">
    <property type="component" value="Chromosome 1D"/>
</dbReference>